<evidence type="ECO:0000313" key="2">
    <source>
        <dbReference type="EMBL" id="GBN05856.1"/>
    </source>
</evidence>
<dbReference type="AlphaFoldDB" id="A0A4Y2KWV3"/>
<feature type="compositionally biased region" description="Basic and acidic residues" evidence="1">
    <location>
        <begin position="23"/>
        <end position="45"/>
    </location>
</feature>
<feature type="region of interest" description="Disordered" evidence="1">
    <location>
        <begin position="1"/>
        <end position="79"/>
    </location>
</feature>
<sequence length="139" mass="15666">MNEVDEIYGSCFSNNESSANKNETGDDKNETGDDKNETGDVKNEPSYDMDESGDGKDESSYDMDESGVGKVESSYDMDESSDAEIEMAKKVLLNLLADKEKEITELVLHLIYTFSCFNANFKRLIVYIHLLNFLLMDLT</sequence>
<name>A0A4Y2KWV3_ARAVE</name>
<keyword evidence="3" id="KW-1185">Reference proteome</keyword>
<dbReference type="Proteomes" id="UP000499080">
    <property type="component" value="Unassembled WGS sequence"/>
</dbReference>
<comment type="caution">
    <text evidence="2">The sequence shown here is derived from an EMBL/GenBank/DDBJ whole genome shotgun (WGS) entry which is preliminary data.</text>
</comment>
<feature type="compositionally biased region" description="Polar residues" evidence="1">
    <location>
        <begin position="11"/>
        <end position="22"/>
    </location>
</feature>
<reference evidence="2 3" key="1">
    <citation type="journal article" date="2019" name="Sci. Rep.">
        <title>Orb-weaving spider Araneus ventricosus genome elucidates the spidroin gene catalogue.</title>
        <authorList>
            <person name="Kono N."/>
            <person name="Nakamura H."/>
            <person name="Ohtoshi R."/>
            <person name="Moran D.A.P."/>
            <person name="Shinohara A."/>
            <person name="Yoshida Y."/>
            <person name="Fujiwara M."/>
            <person name="Mori M."/>
            <person name="Tomita M."/>
            <person name="Arakawa K."/>
        </authorList>
    </citation>
    <scope>NUCLEOTIDE SEQUENCE [LARGE SCALE GENOMIC DNA]</scope>
</reference>
<evidence type="ECO:0000313" key="3">
    <source>
        <dbReference type="Proteomes" id="UP000499080"/>
    </source>
</evidence>
<gene>
    <name evidence="2" type="ORF">AVEN_274124_1</name>
</gene>
<evidence type="ECO:0000256" key="1">
    <source>
        <dbReference type="SAM" id="MobiDB-lite"/>
    </source>
</evidence>
<organism evidence="2 3">
    <name type="scientific">Araneus ventricosus</name>
    <name type="common">Orbweaver spider</name>
    <name type="synonym">Epeira ventricosa</name>
    <dbReference type="NCBI Taxonomy" id="182803"/>
    <lineage>
        <taxon>Eukaryota</taxon>
        <taxon>Metazoa</taxon>
        <taxon>Ecdysozoa</taxon>
        <taxon>Arthropoda</taxon>
        <taxon>Chelicerata</taxon>
        <taxon>Arachnida</taxon>
        <taxon>Araneae</taxon>
        <taxon>Araneomorphae</taxon>
        <taxon>Entelegynae</taxon>
        <taxon>Araneoidea</taxon>
        <taxon>Araneidae</taxon>
        <taxon>Araneus</taxon>
    </lineage>
</organism>
<dbReference type="EMBL" id="BGPR01196404">
    <property type="protein sequence ID" value="GBN05856.1"/>
    <property type="molecule type" value="Genomic_DNA"/>
</dbReference>
<protein>
    <submittedName>
        <fullName evidence="2">Uncharacterized protein</fullName>
    </submittedName>
</protein>
<proteinExistence type="predicted"/>
<accession>A0A4Y2KWV3</accession>